<evidence type="ECO:0000259" key="7">
    <source>
        <dbReference type="PROSITE" id="PS50109"/>
    </source>
</evidence>
<reference evidence="8 9" key="1">
    <citation type="submission" date="2019-05" db="EMBL/GenBank/DDBJ databases">
        <title>The Complete Genome Sequence of the n-alkane-degrading Desulfoglaeba alkanexedens ALDC reveals multiple alkylsuccinate synthase gene clusters.</title>
        <authorList>
            <person name="Callaghan A.V."/>
            <person name="Davidova I.A."/>
            <person name="Duncan K.E."/>
            <person name="Morris B."/>
            <person name="McInerney M.J."/>
        </authorList>
    </citation>
    <scope>NUCLEOTIDE SEQUENCE [LARGE SCALE GENOMIC DNA]</scope>
    <source>
        <strain evidence="8 9">ALDC</strain>
    </source>
</reference>
<dbReference type="PANTHER" id="PTHR44936">
    <property type="entry name" value="SENSOR PROTEIN CREC"/>
    <property type="match status" value="1"/>
</dbReference>
<gene>
    <name evidence="8" type="ORF">FDQ92_11130</name>
</gene>
<keyword evidence="4" id="KW-0547">Nucleotide-binding</keyword>
<evidence type="ECO:0000256" key="6">
    <source>
        <dbReference type="ARBA" id="ARBA00022840"/>
    </source>
</evidence>
<keyword evidence="6" id="KW-0067">ATP-binding</keyword>
<dbReference type="EC" id="2.7.13.3" evidence="2"/>
<dbReference type="EMBL" id="CP040098">
    <property type="protein sequence ID" value="QCQ22673.1"/>
    <property type="molecule type" value="Genomic_DNA"/>
</dbReference>
<evidence type="ECO:0000256" key="5">
    <source>
        <dbReference type="ARBA" id="ARBA00022777"/>
    </source>
</evidence>
<dbReference type="InterPro" id="IPR005467">
    <property type="entry name" value="His_kinase_dom"/>
</dbReference>
<feature type="domain" description="Histidine kinase" evidence="7">
    <location>
        <begin position="46"/>
        <end position="283"/>
    </location>
</feature>
<proteinExistence type="predicted"/>
<dbReference type="OrthoDB" id="5501588at2"/>
<dbReference type="PANTHER" id="PTHR44936:SF10">
    <property type="entry name" value="SENSOR PROTEIN RSTB"/>
    <property type="match status" value="1"/>
</dbReference>
<accession>A0A4P8L4L3</accession>
<comment type="catalytic activity">
    <reaction evidence="1">
        <text>ATP + protein L-histidine = ADP + protein N-phospho-L-histidine.</text>
        <dbReference type="EC" id="2.7.13.3"/>
    </reaction>
</comment>
<dbReference type="RefSeq" id="WP_137424957.1">
    <property type="nucleotide sequence ID" value="NZ_CP040098.1"/>
</dbReference>
<dbReference type="AlphaFoldDB" id="A0A4P8L4L3"/>
<organism evidence="8 9">
    <name type="scientific">Desulfoglaeba alkanexedens ALDC</name>
    <dbReference type="NCBI Taxonomy" id="980445"/>
    <lineage>
        <taxon>Bacteria</taxon>
        <taxon>Pseudomonadati</taxon>
        <taxon>Thermodesulfobacteriota</taxon>
        <taxon>Syntrophobacteria</taxon>
        <taxon>Syntrophobacterales</taxon>
        <taxon>Syntrophobacteraceae</taxon>
        <taxon>Desulfoglaeba</taxon>
    </lineage>
</organism>
<dbReference type="GO" id="GO:0000155">
    <property type="term" value="F:phosphorelay sensor kinase activity"/>
    <property type="evidence" value="ECO:0007669"/>
    <property type="project" value="TreeGrafter"/>
</dbReference>
<keyword evidence="3" id="KW-0808">Transferase</keyword>
<dbReference type="InterPro" id="IPR003594">
    <property type="entry name" value="HATPase_dom"/>
</dbReference>
<keyword evidence="9" id="KW-1185">Reference proteome</keyword>
<dbReference type="SUPFAM" id="SSF55874">
    <property type="entry name" value="ATPase domain of HSP90 chaperone/DNA topoisomerase II/histidine kinase"/>
    <property type="match status" value="1"/>
</dbReference>
<dbReference type="PROSITE" id="PS50109">
    <property type="entry name" value="HIS_KIN"/>
    <property type="match status" value="1"/>
</dbReference>
<dbReference type="Gene3D" id="3.30.565.10">
    <property type="entry name" value="Histidine kinase-like ATPase, C-terminal domain"/>
    <property type="match status" value="1"/>
</dbReference>
<evidence type="ECO:0000313" key="8">
    <source>
        <dbReference type="EMBL" id="QCQ22673.1"/>
    </source>
</evidence>
<protein>
    <recommendedName>
        <fullName evidence="2">histidine kinase</fullName>
        <ecNumber evidence="2">2.7.13.3</ecNumber>
    </recommendedName>
</protein>
<sequence>MTVGIAKESGKGDGEGEALRRSLPAHCLEALFVKDRLAHTGSLVRGLIHNLNGPLQNMSILLELLVKGYDRMDEAARDLFKENPDQWARLYGNQRQRVDRLTEQLAVFSDMLRDFVVLHEVEVGEGEVDINLVLSKLARVFVADLFFKHQVELELKFSQRLPFVKVAGRHLIPTLMHLFDNAVTSLKGCPVRRITVESKAEAGRVRVFIRDTGCGFDGPEAPDDLFRPFHSAWPESVLVHCHDKVFLGFGLFAARRLLEPYGGLVSLSRAEEETVAAVDLPVS</sequence>
<dbReference type="InterPro" id="IPR050980">
    <property type="entry name" value="2C_sensor_his_kinase"/>
</dbReference>
<evidence type="ECO:0000256" key="4">
    <source>
        <dbReference type="ARBA" id="ARBA00022741"/>
    </source>
</evidence>
<dbReference type="GO" id="GO:0005524">
    <property type="term" value="F:ATP binding"/>
    <property type="evidence" value="ECO:0007669"/>
    <property type="project" value="UniProtKB-KW"/>
</dbReference>
<dbReference type="GO" id="GO:0005886">
    <property type="term" value="C:plasma membrane"/>
    <property type="evidence" value="ECO:0007669"/>
    <property type="project" value="TreeGrafter"/>
</dbReference>
<dbReference type="KEGG" id="dax:FDQ92_11130"/>
<reference evidence="8 9" key="2">
    <citation type="submission" date="2019-05" db="EMBL/GenBank/DDBJ databases">
        <authorList>
            <person name="Suflita J.M."/>
            <person name="Marks C.R."/>
        </authorList>
    </citation>
    <scope>NUCLEOTIDE SEQUENCE [LARGE SCALE GENOMIC DNA]</scope>
    <source>
        <strain evidence="8 9">ALDC</strain>
    </source>
</reference>
<evidence type="ECO:0000256" key="2">
    <source>
        <dbReference type="ARBA" id="ARBA00012438"/>
    </source>
</evidence>
<evidence type="ECO:0000256" key="1">
    <source>
        <dbReference type="ARBA" id="ARBA00000085"/>
    </source>
</evidence>
<dbReference type="Pfam" id="PF02518">
    <property type="entry name" value="HATPase_c"/>
    <property type="match status" value="1"/>
</dbReference>
<evidence type="ECO:0000313" key="9">
    <source>
        <dbReference type="Proteomes" id="UP000298602"/>
    </source>
</evidence>
<keyword evidence="5 8" id="KW-0418">Kinase</keyword>
<name>A0A4P8L4L3_9BACT</name>
<dbReference type="InterPro" id="IPR036890">
    <property type="entry name" value="HATPase_C_sf"/>
</dbReference>
<dbReference type="Proteomes" id="UP000298602">
    <property type="component" value="Chromosome"/>
</dbReference>
<evidence type="ECO:0000256" key="3">
    <source>
        <dbReference type="ARBA" id="ARBA00022679"/>
    </source>
</evidence>